<evidence type="ECO:0000313" key="3">
    <source>
        <dbReference type="Proteomes" id="UP000299084"/>
    </source>
</evidence>
<gene>
    <name evidence="2" type="ORF">Cadr_000016494</name>
</gene>
<organism evidence="2 3">
    <name type="scientific">Camelus dromedarius</name>
    <name type="common">Dromedary</name>
    <name type="synonym">Arabian camel</name>
    <dbReference type="NCBI Taxonomy" id="9838"/>
    <lineage>
        <taxon>Eukaryota</taxon>
        <taxon>Metazoa</taxon>
        <taxon>Chordata</taxon>
        <taxon>Craniata</taxon>
        <taxon>Vertebrata</taxon>
        <taxon>Euteleostomi</taxon>
        <taxon>Mammalia</taxon>
        <taxon>Eutheria</taxon>
        <taxon>Laurasiatheria</taxon>
        <taxon>Artiodactyla</taxon>
        <taxon>Tylopoda</taxon>
        <taxon>Camelidae</taxon>
        <taxon>Camelus</taxon>
    </lineage>
</organism>
<dbReference type="EMBL" id="JWIN03000004">
    <property type="protein sequence ID" value="KAB1280027.1"/>
    <property type="molecule type" value="Genomic_DNA"/>
</dbReference>
<comment type="caution">
    <text evidence="2">The sequence shown here is derived from an EMBL/GenBank/DDBJ whole genome shotgun (WGS) entry which is preliminary data.</text>
</comment>
<keyword evidence="3" id="KW-1185">Reference proteome</keyword>
<name>A0A5N4E9H4_CAMDR</name>
<evidence type="ECO:0000256" key="1">
    <source>
        <dbReference type="SAM" id="MobiDB-lite"/>
    </source>
</evidence>
<proteinExistence type="predicted"/>
<dbReference type="AlphaFoldDB" id="A0A5N4E9H4"/>
<sequence length="81" mass="8779">MKAFQDFYLTVGLPDAMRVTLPKCVLPRGQGCTMTLLETHLGSSQVELEQQALAPQLPSCPDSRPSWPCTSPTPILHGTSP</sequence>
<dbReference type="Proteomes" id="UP000299084">
    <property type="component" value="Unassembled WGS sequence"/>
</dbReference>
<reference evidence="2 3" key="1">
    <citation type="journal article" date="2019" name="Mol. Ecol. Resour.">
        <title>Improving Illumina assemblies with Hi-C and long reads: an example with the North African dromedary.</title>
        <authorList>
            <person name="Elbers J.P."/>
            <person name="Rogers M.F."/>
            <person name="Perelman P.L."/>
            <person name="Proskuryakova A.A."/>
            <person name="Serdyukova N.A."/>
            <person name="Johnson W.E."/>
            <person name="Horin P."/>
            <person name="Corander J."/>
            <person name="Murphy D."/>
            <person name="Burger P.A."/>
        </authorList>
    </citation>
    <scope>NUCLEOTIDE SEQUENCE [LARGE SCALE GENOMIC DNA]</scope>
    <source>
        <strain evidence="2">Drom800</strain>
        <tissue evidence="2">Blood</tissue>
    </source>
</reference>
<feature type="region of interest" description="Disordered" evidence="1">
    <location>
        <begin position="56"/>
        <end position="81"/>
    </location>
</feature>
<evidence type="ECO:0000313" key="2">
    <source>
        <dbReference type="EMBL" id="KAB1280027.1"/>
    </source>
</evidence>
<feature type="compositionally biased region" description="Polar residues" evidence="1">
    <location>
        <begin position="68"/>
        <end position="81"/>
    </location>
</feature>
<protein>
    <submittedName>
        <fullName evidence="2">Uncharacterized protein</fullName>
    </submittedName>
</protein>
<accession>A0A5N4E9H4</accession>